<comment type="caution">
    <text evidence="2">The sequence shown here is derived from an EMBL/GenBank/DDBJ whole genome shotgun (WGS) entry which is preliminary data.</text>
</comment>
<gene>
    <name evidence="2" type="ORF">ACFFGT_05885</name>
</gene>
<dbReference type="Proteomes" id="UP001589828">
    <property type="component" value="Unassembled WGS sequence"/>
</dbReference>
<dbReference type="InterPro" id="IPR000595">
    <property type="entry name" value="cNMP-bd_dom"/>
</dbReference>
<dbReference type="EMBL" id="JBHLTS010000017">
    <property type="protein sequence ID" value="MFC0513717.1"/>
    <property type="molecule type" value="Genomic_DNA"/>
</dbReference>
<dbReference type="InterPro" id="IPR014710">
    <property type="entry name" value="RmlC-like_jellyroll"/>
</dbReference>
<dbReference type="SUPFAM" id="SSF51206">
    <property type="entry name" value="cAMP-binding domain-like"/>
    <property type="match status" value="1"/>
</dbReference>
<dbReference type="RefSeq" id="WP_377021575.1">
    <property type="nucleotide sequence ID" value="NZ_JBHLTS010000017.1"/>
</dbReference>
<organism evidence="2 3">
    <name type="scientific">Mucilaginibacter angelicae</name>
    <dbReference type="NCBI Taxonomy" id="869718"/>
    <lineage>
        <taxon>Bacteria</taxon>
        <taxon>Pseudomonadati</taxon>
        <taxon>Bacteroidota</taxon>
        <taxon>Sphingobacteriia</taxon>
        <taxon>Sphingobacteriales</taxon>
        <taxon>Sphingobacteriaceae</taxon>
        <taxon>Mucilaginibacter</taxon>
    </lineage>
</organism>
<dbReference type="Pfam" id="PF00027">
    <property type="entry name" value="cNMP_binding"/>
    <property type="match status" value="1"/>
</dbReference>
<sequence>MTKDKLIQFIREILPMSPSRAEQVAAKFQPVKVDKNAYILKAGAVCNASYFIEQGIMRAYIYDLEGNEVTTALYPSNTYASELLSFFKRTSAREYIQAITDCLTWSISYEDMQESFHTIPEFREYGRLNIVSQYSLLKERMLSNLQETAEKRYDDLIHAHPELLQQVPLKYIASYLGIADTSLSRIRAAYSKK</sequence>
<dbReference type="InterPro" id="IPR018490">
    <property type="entry name" value="cNMP-bd_dom_sf"/>
</dbReference>
<feature type="domain" description="Cyclic nucleotide-binding" evidence="1">
    <location>
        <begin position="16"/>
        <end position="114"/>
    </location>
</feature>
<dbReference type="SMART" id="SM00100">
    <property type="entry name" value="cNMP"/>
    <property type="match status" value="1"/>
</dbReference>
<dbReference type="Gene3D" id="2.60.120.10">
    <property type="entry name" value="Jelly Rolls"/>
    <property type="match status" value="1"/>
</dbReference>
<evidence type="ECO:0000313" key="2">
    <source>
        <dbReference type="EMBL" id="MFC0513717.1"/>
    </source>
</evidence>
<reference evidence="2 3" key="1">
    <citation type="submission" date="2024-09" db="EMBL/GenBank/DDBJ databases">
        <authorList>
            <person name="Sun Q."/>
            <person name="Mori K."/>
        </authorList>
    </citation>
    <scope>NUCLEOTIDE SEQUENCE [LARGE SCALE GENOMIC DNA]</scope>
    <source>
        <strain evidence="2 3">NCAIM B.02415</strain>
    </source>
</reference>
<protein>
    <submittedName>
        <fullName evidence="2">Crp/Fnr family transcriptional regulator</fullName>
    </submittedName>
</protein>
<dbReference type="PROSITE" id="PS50042">
    <property type="entry name" value="CNMP_BINDING_3"/>
    <property type="match status" value="1"/>
</dbReference>
<proteinExistence type="predicted"/>
<name>A0ABV6L2U1_9SPHI</name>
<evidence type="ECO:0000313" key="3">
    <source>
        <dbReference type="Proteomes" id="UP001589828"/>
    </source>
</evidence>
<evidence type="ECO:0000259" key="1">
    <source>
        <dbReference type="PROSITE" id="PS50042"/>
    </source>
</evidence>
<keyword evidence="3" id="KW-1185">Reference proteome</keyword>
<dbReference type="CDD" id="cd00038">
    <property type="entry name" value="CAP_ED"/>
    <property type="match status" value="1"/>
</dbReference>
<accession>A0ABV6L2U1</accession>